<gene>
    <name evidence="2" type="ORF">Rhow_005789</name>
</gene>
<dbReference type="OrthoDB" id="4509678at2"/>
<protein>
    <submittedName>
        <fullName evidence="2">Uncharacterized protein</fullName>
    </submittedName>
</protein>
<dbReference type="EMBL" id="BHYM01000005">
    <property type="protein sequence ID" value="GCE36789.1"/>
    <property type="molecule type" value="Genomic_DNA"/>
</dbReference>
<organism evidence="2 3">
    <name type="scientific">Rhodococcus wratislaviensis</name>
    <name type="common">Tsukamurella wratislaviensis</name>
    <dbReference type="NCBI Taxonomy" id="44752"/>
    <lineage>
        <taxon>Bacteria</taxon>
        <taxon>Bacillati</taxon>
        <taxon>Actinomycetota</taxon>
        <taxon>Actinomycetes</taxon>
        <taxon>Mycobacteriales</taxon>
        <taxon>Nocardiaceae</taxon>
        <taxon>Rhodococcus</taxon>
    </lineage>
</organism>
<feature type="compositionally biased region" description="Polar residues" evidence="1">
    <location>
        <begin position="443"/>
        <end position="454"/>
    </location>
</feature>
<evidence type="ECO:0000313" key="3">
    <source>
        <dbReference type="Proteomes" id="UP000287519"/>
    </source>
</evidence>
<dbReference type="Proteomes" id="UP000287519">
    <property type="component" value="Unassembled WGS sequence"/>
</dbReference>
<dbReference type="RefSeq" id="WP_124389651.1">
    <property type="nucleotide sequence ID" value="NZ_BHYM01000005.1"/>
</dbReference>
<feature type="region of interest" description="Disordered" evidence="1">
    <location>
        <begin position="431"/>
        <end position="454"/>
    </location>
</feature>
<dbReference type="AlphaFoldDB" id="A0A402BZL8"/>
<comment type="caution">
    <text evidence="2">The sequence shown here is derived from an EMBL/GenBank/DDBJ whole genome shotgun (WGS) entry which is preliminary data.</text>
</comment>
<reference evidence="2 3" key="1">
    <citation type="submission" date="2018-11" db="EMBL/GenBank/DDBJ databases">
        <title>Microbial catabolism of amino acid.</title>
        <authorList>
            <person name="Hibi M."/>
            <person name="Ogawa J."/>
        </authorList>
    </citation>
    <scope>NUCLEOTIDE SEQUENCE [LARGE SCALE GENOMIC DNA]</scope>
    <source>
        <strain evidence="2 3">C31-06</strain>
    </source>
</reference>
<keyword evidence="3" id="KW-1185">Reference proteome</keyword>
<evidence type="ECO:0000256" key="1">
    <source>
        <dbReference type="SAM" id="MobiDB-lite"/>
    </source>
</evidence>
<evidence type="ECO:0000313" key="2">
    <source>
        <dbReference type="EMBL" id="GCE36789.1"/>
    </source>
</evidence>
<name>A0A402BZL8_RHOWR</name>
<accession>A0A402BZL8</accession>
<sequence>MPTRSEIERWKPAALLDVAAGLRVGDADYASQLDRMRSGIQNAGSHWHGESYDAAYDRIGTDCDIGARTSREIVELIDVLDQGANNLVSHLTVVSSRTAEAEADHCTVGDDWSVAGDAVKAEQHSSAIAAALRELMVVADDTARKIRDAAVEIRACGNQLPEGLDPSGAEHVVGPQEARDQVSAEAFNDMFGRYPLSPSDWQTATVLNPNSYTEKYQGVQPEIKIVHIDPVPGQGVVRTSSFIEQYSVFNRPYYDLGDNRPNNPDFDPENSRVTTYVDYENGIVVMRQNPSVDTNGEVKVGSPDAEVWQADDGSVRLKYEAANPFHPKVGPFEAPGDAMPTVHGDVVITPGQGQPGMPGSTGVTVNGTRADYPSFEVYQDDPTGTTHTVAVDPAASGQPWGPALNLWTDHDVGSGERALEQFQHVQEWAGRIPPTVSDLPGTTLGSTDNPPRVK</sequence>
<proteinExistence type="predicted"/>